<keyword evidence="4 11" id="KW-0663">Pyridoxal phosphate</keyword>
<dbReference type="Pfam" id="PF01053">
    <property type="entry name" value="Cys_Met_Meta_PP"/>
    <property type="match status" value="1"/>
</dbReference>
<keyword evidence="3" id="KW-0808">Transferase</keyword>
<dbReference type="InterPro" id="IPR000277">
    <property type="entry name" value="Cys/Met-Metab_PyrdxlP-dep_enz"/>
</dbReference>
<reference evidence="12 13" key="1">
    <citation type="journal article" date="2018" name="Nat. Ecol. Evol.">
        <title>Pezizomycetes genomes reveal the molecular basis of ectomycorrhizal truffle lifestyle.</title>
        <authorList>
            <person name="Murat C."/>
            <person name="Payen T."/>
            <person name="Noel B."/>
            <person name="Kuo A."/>
            <person name="Morin E."/>
            <person name="Chen J."/>
            <person name="Kohler A."/>
            <person name="Krizsan K."/>
            <person name="Balestrini R."/>
            <person name="Da Silva C."/>
            <person name="Montanini B."/>
            <person name="Hainaut M."/>
            <person name="Levati E."/>
            <person name="Barry K.W."/>
            <person name="Belfiori B."/>
            <person name="Cichocki N."/>
            <person name="Clum A."/>
            <person name="Dockter R.B."/>
            <person name="Fauchery L."/>
            <person name="Guy J."/>
            <person name="Iotti M."/>
            <person name="Le Tacon F."/>
            <person name="Lindquist E.A."/>
            <person name="Lipzen A."/>
            <person name="Malagnac F."/>
            <person name="Mello A."/>
            <person name="Molinier V."/>
            <person name="Miyauchi S."/>
            <person name="Poulain J."/>
            <person name="Riccioni C."/>
            <person name="Rubini A."/>
            <person name="Sitrit Y."/>
            <person name="Splivallo R."/>
            <person name="Traeger S."/>
            <person name="Wang M."/>
            <person name="Zifcakova L."/>
            <person name="Wipf D."/>
            <person name="Zambonelli A."/>
            <person name="Paolocci F."/>
            <person name="Nowrousian M."/>
            <person name="Ottonello S."/>
            <person name="Baldrian P."/>
            <person name="Spatafora J.W."/>
            <person name="Henrissat B."/>
            <person name="Nagy L.G."/>
            <person name="Aury J.M."/>
            <person name="Wincker P."/>
            <person name="Grigoriev I.V."/>
            <person name="Bonfante P."/>
            <person name="Martin F.M."/>
        </authorList>
    </citation>
    <scope>NUCLEOTIDE SEQUENCE [LARGE SCALE GENOMIC DNA]</scope>
    <source>
        <strain evidence="12 13">RN42</strain>
    </source>
</reference>
<proteinExistence type="inferred from homology"/>
<organism evidence="12 13">
    <name type="scientific">Ascobolus immersus RN42</name>
    <dbReference type="NCBI Taxonomy" id="1160509"/>
    <lineage>
        <taxon>Eukaryota</taxon>
        <taxon>Fungi</taxon>
        <taxon>Dikarya</taxon>
        <taxon>Ascomycota</taxon>
        <taxon>Pezizomycotina</taxon>
        <taxon>Pezizomycetes</taxon>
        <taxon>Pezizales</taxon>
        <taxon>Ascobolaceae</taxon>
        <taxon>Ascobolus</taxon>
    </lineage>
</organism>
<dbReference type="GO" id="GO:0003962">
    <property type="term" value="F:cystathionine gamma-synthase activity"/>
    <property type="evidence" value="ECO:0007669"/>
    <property type="project" value="UniProtKB-EC"/>
</dbReference>
<dbReference type="InterPro" id="IPR015421">
    <property type="entry name" value="PyrdxlP-dep_Trfase_major"/>
</dbReference>
<dbReference type="InterPro" id="IPR051750">
    <property type="entry name" value="Trans-sulfuration_enzymes"/>
</dbReference>
<comment type="pathway">
    <text evidence="8">Amino-acid biosynthesis; L-methionine biosynthesis via de novo pathway; L-cystathionine from O-succinyl-L-homoserine: step 1/1.</text>
</comment>
<name>A0A3N4HIS0_ASCIM</name>
<dbReference type="Gene3D" id="3.90.1150.10">
    <property type="entry name" value="Aspartate Aminotransferase, domain 1"/>
    <property type="match status" value="1"/>
</dbReference>
<comment type="function">
    <text evidence="7">Catalyzes the formation of L-cystathionine from O-succinyl-L-homoserine (OSHS) and L-cysteine, via a gamma-replacement reaction. In the absence of thiol, catalyzes gamma-elimination to form 2-oxobutanoate, succinate and ammonia.</text>
</comment>
<dbReference type="GO" id="GO:0019346">
    <property type="term" value="P:transsulfuration"/>
    <property type="evidence" value="ECO:0007669"/>
    <property type="project" value="InterPro"/>
</dbReference>
<evidence type="ECO:0000256" key="8">
    <source>
        <dbReference type="ARBA" id="ARBA00060510"/>
    </source>
</evidence>
<comment type="similarity">
    <text evidence="11">Belongs to the trans-sulfuration enzymes family.</text>
</comment>
<evidence type="ECO:0000313" key="13">
    <source>
        <dbReference type="Proteomes" id="UP000275078"/>
    </source>
</evidence>
<dbReference type="EMBL" id="ML119843">
    <property type="protein sequence ID" value="RPA72846.1"/>
    <property type="molecule type" value="Genomic_DNA"/>
</dbReference>
<dbReference type="GO" id="GO:0009086">
    <property type="term" value="P:methionine biosynthetic process"/>
    <property type="evidence" value="ECO:0007669"/>
    <property type="project" value="UniProtKB-KW"/>
</dbReference>
<dbReference type="EC" id="2.5.1.48" evidence="9"/>
<sequence>MVTPDQKDPHATLGASIPANTEHAVSVSLPTWAANVGYEEGEEWVLSKLKSGYPRFVVHASIQHLASLLLSTYATPSESALLFPTPTIARKCRSFILAKSPSPKPPVVKVLDLVPSVAAVAKAKIERQILSSVSAVIFPKEEFPTAKQFWQHSGDGISSRRAEFLEKEFLEGRLVEKESAEVRSKGPTRYSKTTDPWGKKKGAVKVETPRGEEDCSEYVEQRFGRNLSVELADKAKLAIRRRIAGCLSEVGKVEGVVEEGIARGMEGLTEEDVYLYPSGMSSIFNAHQLLLAALGEVGKCVCFGFPYLDTLKILQKFTPDGCHFYGHGSEEDLDDLEAKLQAGEKILGLFCEFPSNPLLKSPDLKRIYQMATKYGFAVVVDETVGNFLNVSVLPHADIVVSSLTKVFSGDSNVMGGGFVFNPKSPLYSKLKEVQERVYEDTYFPPDAIFLERNSRDFAARIQRINASTETLCDFLSLHVGPSGKIKALHYPKFDDSLPHYLAHRTPNGGFGGLFSITFHSVPDAVQFFDRLEAAKGPSLGTNFTLVCPYTVIAHWGEMEWAARWGVGEALVRVSVGLEGGEELCGRFARALGVDI</sequence>
<evidence type="ECO:0000256" key="6">
    <source>
        <dbReference type="ARBA" id="ARBA00051441"/>
    </source>
</evidence>
<dbReference type="InterPro" id="IPR015424">
    <property type="entry name" value="PyrdxlP-dep_Trfase"/>
</dbReference>
<keyword evidence="5" id="KW-0486">Methionine biosynthesis</keyword>
<keyword evidence="2" id="KW-0028">Amino-acid biosynthesis</keyword>
<evidence type="ECO:0000313" key="12">
    <source>
        <dbReference type="EMBL" id="RPA72846.1"/>
    </source>
</evidence>
<dbReference type="OrthoDB" id="10047078at2759"/>
<dbReference type="SUPFAM" id="SSF53383">
    <property type="entry name" value="PLP-dependent transferases"/>
    <property type="match status" value="1"/>
</dbReference>
<evidence type="ECO:0000256" key="4">
    <source>
        <dbReference type="ARBA" id="ARBA00022898"/>
    </source>
</evidence>
<dbReference type="PANTHER" id="PTHR42699:SF1">
    <property type="entry name" value="CYSTATHIONINE GAMMA-SYNTHASE-RELATED"/>
    <property type="match status" value="1"/>
</dbReference>
<dbReference type="Gene3D" id="3.40.640.10">
    <property type="entry name" value="Type I PLP-dependent aspartate aminotransferase-like (Major domain)"/>
    <property type="match status" value="1"/>
</dbReference>
<dbReference type="InterPro" id="IPR015422">
    <property type="entry name" value="PyrdxlP-dep_Trfase_small"/>
</dbReference>
<dbReference type="AlphaFoldDB" id="A0A3N4HIS0"/>
<keyword evidence="13" id="KW-1185">Reference proteome</keyword>
<evidence type="ECO:0000256" key="1">
    <source>
        <dbReference type="ARBA" id="ARBA00001933"/>
    </source>
</evidence>
<dbReference type="PANTHER" id="PTHR42699">
    <property type="match status" value="1"/>
</dbReference>
<evidence type="ECO:0000256" key="3">
    <source>
        <dbReference type="ARBA" id="ARBA00022679"/>
    </source>
</evidence>
<evidence type="ECO:0000256" key="7">
    <source>
        <dbReference type="ARBA" id="ARBA00058439"/>
    </source>
</evidence>
<dbReference type="Proteomes" id="UP000275078">
    <property type="component" value="Unassembled WGS sequence"/>
</dbReference>
<accession>A0A3N4HIS0</accession>
<evidence type="ECO:0000256" key="5">
    <source>
        <dbReference type="ARBA" id="ARBA00023167"/>
    </source>
</evidence>
<dbReference type="STRING" id="1160509.A0A3N4HIS0"/>
<dbReference type="FunFam" id="3.40.640.10:FF:000111">
    <property type="entry name" value="Cystathionine gamma-synthase"/>
    <property type="match status" value="1"/>
</dbReference>
<gene>
    <name evidence="12" type="ORF">BJ508DRAFT_314363</name>
</gene>
<evidence type="ECO:0000256" key="11">
    <source>
        <dbReference type="RuleBase" id="RU362118"/>
    </source>
</evidence>
<evidence type="ECO:0000256" key="10">
    <source>
        <dbReference type="ARBA" id="ARBA00083849"/>
    </source>
</evidence>
<comment type="catalytic activity">
    <reaction evidence="6">
        <text>O-succinyl-L-homoserine + L-cysteine = L,L-cystathionine + succinate + H(+)</text>
        <dbReference type="Rhea" id="RHEA:20397"/>
        <dbReference type="ChEBI" id="CHEBI:15378"/>
        <dbReference type="ChEBI" id="CHEBI:30031"/>
        <dbReference type="ChEBI" id="CHEBI:35235"/>
        <dbReference type="ChEBI" id="CHEBI:57661"/>
        <dbReference type="ChEBI" id="CHEBI:58161"/>
        <dbReference type="EC" id="2.5.1.48"/>
    </reaction>
</comment>
<evidence type="ECO:0000256" key="9">
    <source>
        <dbReference type="ARBA" id="ARBA00066530"/>
    </source>
</evidence>
<comment type="cofactor">
    <cofactor evidence="1 11">
        <name>pyridoxal 5'-phosphate</name>
        <dbReference type="ChEBI" id="CHEBI:597326"/>
    </cofactor>
</comment>
<evidence type="ECO:0000256" key="2">
    <source>
        <dbReference type="ARBA" id="ARBA00022605"/>
    </source>
</evidence>
<protein>
    <recommendedName>
        <fullName evidence="9">cystathionine gamma-synthase</fullName>
        <ecNumber evidence="9">2.5.1.48</ecNumber>
    </recommendedName>
    <alternativeName>
        <fullName evidence="10">O-succinylhomoserine (thiol)-lyase</fullName>
    </alternativeName>
</protein>
<dbReference type="GO" id="GO:0030170">
    <property type="term" value="F:pyridoxal phosphate binding"/>
    <property type="evidence" value="ECO:0007669"/>
    <property type="project" value="InterPro"/>
</dbReference>